<feature type="transmembrane region" description="Helical" evidence="4">
    <location>
        <begin position="40"/>
        <end position="67"/>
    </location>
</feature>
<dbReference type="CDD" id="cd07989">
    <property type="entry name" value="LPLAT_AGPAT-like"/>
    <property type="match status" value="1"/>
</dbReference>
<dbReference type="PANTHER" id="PTHR10434">
    <property type="entry name" value="1-ACYL-SN-GLYCEROL-3-PHOSPHATE ACYLTRANSFERASE"/>
    <property type="match status" value="1"/>
</dbReference>
<dbReference type="OrthoDB" id="202234at2759"/>
<dbReference type="GO" id="GO:0006654">
    <property type="term" value="P:phosphatidic acid biosynthetic process"/>
    <property type="evidence" value="ECO:0007669"/>
    <property type="project" value="TreeGrafter"/>
</dbReference>
<keyword evidence="1" id="KW-0808">Transferase</keyword>
<dbReference type="SUPFAM" id="SSF69593">
    <property type="entry name" value="Glycerol-3-phosphate (1)-acyltransferase"/>
    <property type="match status" value="1"/>
</dbReference>
<evidence type="ECO:0000313" key="6">
    <source>
        <dbReference type="EMBL" id="KAG5460740.1"/>
    </source>
</evidence>
<keyword evidence="7" id="KW-1185">Reference proteome</keyword>
<proteinExistence type="predicted"/>
<dbReference type="Pfam" id="PF01553">
    <property type="entry name" value="Acyltransferase"/>
    <property type="match status" value="1"/>
</dbReference>
<feature type="compositionally biased region" description="Gly residues" evidence="3">
    <location>
        <begin position="225"/>
        <end position="240"/>
    </location>
</feature>
<dbReference type="InterPro" id="IPR002123">
    <property type="entry name" value="Plipid/glycerol_acylTrfase"/>
</dbReference>
<gene>
    <name evidence="6" type="ORF">BJ554DRAFT_7171</name>
</gene>
<feature type="domain" description="Phospholipid/glycerol acyltransferase" evidence="5">
    <location>
        <begin position="105"/>
        <end position="222"/>
    </location>
</feature>
<feature type="region of interest" description="Disordered" evidence="3">
    <location>
        <begin position="225"/>
        <end position="250"/>
    </location>
</feature>
<evidence type="ECO:0000259" key="5">
    <source>
        <dbReference type="SMART" id="SM00563"/>
    </source>
</evidence>
<accession>A0A8H7ZWL5</accession>
<keyword evidence="4" id="KW-0812">Transmembrane</keyword>
<name>A0A8H7ZWL5_9FUNG</name>
<dbReference type="Proteomes" id="UP000673691">
    <property type="component" value="Unassembled WGS sequence"/>
</dbReference>
<dbReference type="SMART" id="SM00563">
    <property type="entry name" value="PlsC"/>
    <property type="match status" value="1"/>
</dbReference>
<evidence type="ECO:0000256" key="1">
    <source>
        <dbReference type="ARBA" id="ARBA00022679"/>
    </source>
</evidence>
<feature type="compositionally biased region" description="Basic and acidic residues" evidence="3">
    <location>
        <begin position="241"/>
        <end position="250"/>
    </location>
</feature>
<evidence type="ECO:0000256" key="4">
    <source>
        <dbReference type="SAM" id="Phobius"/>
    </source>
</evidence>
<evidence type="ECO:0000256" key="2">
    <source>
        <dbReference type="ARBA" id="ARBA00023315"/>
    </source>
</evidence>
<keyword evidence="2" id="KW-0012">Acyltransferase</keyword>
<protein>
    <recommendedName>
        <fullName evidence="5">Phospholipid/glycerol acyltransferase domain-containing protein</fullName>
    </recommendedName>
</protein>
<dbReference type="GO" id="GO:0003841">
    <property type="term" value="F:1-acylglycerol-3-phosphate O-acyltransferase activity"/>
    <property type="evidence" value="ECO:0007669"/>
    <property type="project" value="TreeGrafter"/>
</dbReference>
<dbReference type="AlphaFoldDB" id="A0A8H7ZWL5"/>
<comment type="caution">
    <text evidence="6">The sequence shown here is derived from an EMBL/GenBank/DDBJ whole genome shotgun (WGS) entry which is preliminary data.</text>
</comment>
<dbReference type="EMBL" id="JAEFCI010004791">
    <property type="protein sequence ID" value="KAG5460740.1"/>
    <property type="molecule type" value="Genomic_DNA"/>
</dbReference>
<dbReference type="PANTHER" id="PTHR10434:SF11">
    <property type="entry name" value="1-ACYL-SN-GLYCEROL-3-PHOSPHATE ACYLTRANSFERASE"/>
    <property type="match status" value="1"/>
</dbReference>
<evidence type="ECO:0000256" key="3">
    <source>
        <dbReference type="SAM" id="MobiDB-lite"/>
    </source>
</evidence>
<organism evidence="6 7">
    <name type="scientific">Olpidium bornovanus</name>
    <dbReference type="NCBI Taxonomy" id="278681"/>
    <lineage>
        <taxon>Eukaryota</taxon>
        <taxon>Fungi</taxon>
        <taxon>Fungi incertae sedis</taxon>
        <taxon>Olpidiomycota</taxon>
        <taxon>Olpidiomycotina</taxon>
        <taxon>Olpidiomycetes</taxon>
        <taxon>Olpidiales</taxon>
        <taxon>Olpidiaceae</taxon>
        <taxon>Olpidium</taxon>
    </lineage>
</organism>
<reference evidence="6 7" key="1">
    <citation type="journal article" name="Sci. Rep.">
        <title>Genome-scale phylogenetic analyses confirm Olpidium as the closest living zoosporic fungus to the non-flagellated, terrestrial fungi.</title>
        <authorList>
            <person name="Chang Y."/>
            <person name="Rochon D."/>
            <person name="Sekimoto S."/>
            <person name="Wang Y."/>
            <person name="Chovatia M."/>
            <person name="Sandor L."/>
            <person name="Salamov A."/>
            <person name="Grigoriev I.V."/>
            <person name="Stajich J.E."/>
            <person name="Spatafora J.W."/>
        </authorList>
    </citation>
    <scope>NUCLEOTIDE SEQUENCE [LARGE SCALE GENOMIC DNA]</scope>
    <source>
        <strain evidence="6">S191</strain>
    </source>
</reference>
<keyword evidence="4" id="KW-1133">Transmembrane helix</keyword>
<dbReference type="GO" id="GO:0005783">
    <property type="term" value="C:endoplasmic reticulum"/>
    <property type="evidence" value="ECO:0007669"/>
    <property type="project" value="TreeGrafter"/>
</dbReference>
<sequence>MLPYIAAAAAALALLAPPVALVLRNTAREPAAVARAQFALKVLLFALSLAASSLVGILAAPFLLLAGRRNDTCRVVGRTFRALCALFAGVSVRLQLPHHLATRPAIFVANHQSTLDVLVMGAVIPGDCTVIAKTSLRRVPLVGQFLWIDRKNTASAKEAMARAVDKIKASKMSCFVYPEGTRSHLKNAQLLPFKKVSFPPPALFFLDLARNAEVVVVAAAGGAGRGGGGGGGGCGRGGGGGERERKREAA</sequence>
<keyword evidence="4" id="KW-0472">Membrane</keyword>
<evidence type="ECO:0000313" key="7">
    <source>
        <dbReference type="Proteomes" id="UP000673691"/>
    </source>
</evidence>